<keyword evidence="6" id="KW-1185">Reference proteome</keyword>
<dbReference type="Pfam" id="PF07676">
    <property type="entry name" value="PD40"/>
    <property type="match status" value="1"/>
</dbReference>
<organism evidence="5 6">
    <name type="scientific">Nonomuraea rosea</name>
    <dbReference type="NCBI Taxonomy" id="638574"/>
    <lineage>
        <taxon>Bacteria</taxon>
        <taxon>Bacillati</taxon>
        <taxon>Actinomycetota</taxon>
        <taxon>Actinomycetes</taxon>
        <taxon>Streptosporangiales</taxon>
        <taxon>Streptosporangiaceae</taxon>
        <taxon>Nonomuraea</taxon>
    </lineage>
</organism>
<evidence type="ECO:0000256" key="2">
    <source>
        <dbReference type="ARBA" id="ARBA00022737"/>
    </source>
</evidence>
<proteinExistence type="predicted"/>
<dbReference type="InterPro" id="IPR015943">
    <property type="entry name" value="WD40/YVTN_repeat-like_dom_sf"/>
</dbReference>
<protein>
    <recommendedName>
        <fullName evidence="4">Novel STAND NTPase 1 domain-containing protein</fullName>
    </recommendedName>
</protein>
<evidence type="ECO:0000313" key="6">
    <source>
        <dbReference type="Proteomes" id="UP001500630"/>
    </source>
</evidence>
<feature type="repeat" description="WD" evidence="3">
    <location>
        <begin position="1370"/>
        <end position="1404"/>
    </location>
</feature>
<feature type="repeat" description="WD" evidence="3">
    <location>
        <begin position="1280"/>
        <end position="1321"/>
    </location>
</feature>
<dbReference type="InterPro" id="IPR011659">
    <property type="entry name" value="WD40"/>
</dbReference>
<comment type="caution">
    <text evidence="5">The sequence shown here is derived from an EMBL/GenBank/DDBJ whole genome shotgun (WGS) entry which is preliminary data.</text>
</comment>
<reference evidence="6" key="1">
    <citation type="journal article" date="2019" name="Int. J. Syst. Evol. Microbiol.">
        <title>The Global Catalogue of Microorganisms (GCM) 10K type strain sequencing project: providing services to taxonomists for standard genome sequencing and annotation.</title>
        <authorList>
            <consortium name="The Broad Institute Genomics Platform"/>
            <consortium name="The Broad Institute Genome Sequencing Center for Infectious Disease"/>
            <person name="Wu L."/>
            <person name="Ma J."/>
        </authorList>
    </citation>
    <scope>NUCLEOTIDE SEQUENCE [LARGE SCALE GENOMIC DNA]</scope>
    <source>
        <strain evidence="6">JCM 17326</strain>
    </source>
</reference>
<dbReference type="PANTHER" id="PTHR19848:SF8">
    <property type="entry name" value="F-BOX AND WD REPEAT DOMAIN CONTAINING 7"/>
    <property type="match status" value="1"/>
</dbReference>
<feature type="repeat" description="WD" evidence="3">
    <location>
        <begin position="1055"/>
        <end position="1096"/>
    </location>
</feature>
<dbReference type="InterPro" id="IPR020472">
    <property type="entry name" value="WD40_PAC1"/>
</dbReference>
<dbReference type="NCBIfam" id="NF047832">
    <property type="entry name" value="caspase_w_EACC1"/>
    <property type="match status" value="1"/>
</dbReference>
<dbReference type="SUPFAM" id="SSF52540">
    <property type="entry name" value="P-loop containing nucleoside triphosphate hydrolases"/>
    <property type="match status" value="1"/>
</dbReference>
<dbReference type="CDD" id="cd00200">
    <property type="entry name" value="WD40"/>
    <property type="match status" value="2"/>
</dbReference>
<dbReference type="PROSITE" id="PS50082">
    <property type="entry name" value="WD_REPEATS_2"/>
    <property type="match status" value="12"/>
</dbReference>
<feature type="repeat" description="WD" evidence="3">
    <location>
        <begin position="1235"/>
        <end position="1268"/>
    </location>
</feature>
<dbReference type="Pfam" id="PF00400">
    <property type="entry name" value="WD40"/>
    <property type="match status" value="12"/>
</dbReference>
<feature type="repeat" description="WD" evidence="3">
    <location>
        <begin position="1145"/>
        <end position="1186"/>
    </location>
</feature>
<evidence type="ECO:0000256" key="1">
    <source>
        <dbReference type="ARBA" id="ARBA00022574"/>
    </source>
</evidence>
<dbReference type="Gene3D" id="3.40.50.1460">
    <property type="match status" value="1"/>
</dbReference>
<evidence type="ECO:0000256" key="3">
    <source>
        <dbReference type="PROSITE-ProRule" id="PRU00221"/>
    </source>
</evidence>
<keyword evidence="1 3" id="KW-0853">WD repeat</keyword>
<dbReference type="Proteomes" id="UP001500630">
    <property type="component" value="Unassembled WGS sequence"/>
</dbReference>
<name>A0ABP6VF38_9ACTN</name>
<dbReference type="Pfam" id="PF20703">
    <property type="entry name" value="nSTAND1"/>
    <property type="match status" value="1"/>
</dbReference>
<dbReference type="InterPro" id="IPR036322">
    <property type="entry name" value="WD40_repeat_dom_sf"/>
</dbReference>
<feature type="domain" description="Novel STAND NTPase 1" evidence="4">
    <location>
        <begin position="283"/>
        <end position="668"/>
    </location>
</feature>
<dbReference type="PROSITE" id="PS00678">
    <property type="entry name" value="WD_REPEATS_1"/>
    <property type="match status" value="10"/>
</dbReference>
<feature type="repeat" description="WD" evidence="3">
    <location>
        <begin position="834"/>
        <end position="867"/>
    </location>
</feature>
<dbReference type="InterPro" id="IPR011047">
    <property type="entry name" value="Quinoprotein_ADH-like_sf"/>
</dbReference>
<dbReference type="Gene3D" id="2.130.10.10">
    <property type="entry name" value="YVTN repeat-like/Quinoprotein amine dehydrogenase"/>
    <property type="match status" value="5"/>
</dbReference>
<dbReference type="EMBL" id="BAABDQ010000002">
    <property type="protein sequence ID" value="GAA3532707.1"/>
    <property type="molecule type" value="Genomic_DNA"/>
</dbReference>
<feature type="repeat" description="WD" evidence="3">
    <location>
        <begin position="1100"/>
        <end position="1141"/>
    </location>
</feature>
<dbReference type="SMART" id="SM00320">
    <property type="entry name" value="WD40"/>
    <property type="match status" value="13"/>
</dbReference>
<dbReference type="SUPFAM" id="SSF50978">
    <property type="entry name" value="WD40 repeat-like"/>
    <property type="match status" value="1"/>
</dbReference>
<feature type="repeat" description="WD" evidence="3">
    <location>
        <begin position="1190"/>
        <end position="1223"/>
    </location>
</feature>
<keyword evidence="2" id="KW-0677">Repeat</keyword>
<feature type="repeat" description="WD" evidence="3">
    <location>
        <begin position="1325"/>
        <end position="1366"/>
    </location>
</feature>
<dbReference type="PANTHER" id="PTHR19848">
    <property type="entry name" value="WD40 REPEAT PROTEIN"/>
    <property type="match status" value="1"/>
</dbReference>
<sequence>MTENDSATQTRLVRQAPWNGPPLLLASEGVRVLIAGTGAHRPSSSLPQAPAVPATLTDLGQCLVERAGLNPANLTVLLDPATPANLGEALAKAAQEATSALLFYYVGHGVFSPDNELHLATRATVNLAQGVPGYQALPYAVVRDILATSRAERSVVVLDCCFRGSGRPAPESVPDPAWRGAYLLTSSSRDENAWALPGVRHTALSGALLRLLNEGEQGGPASFTLDHVYERLARSLPGSGFPRPRRTAAGFGEPPALAVNPAHTPPSALPGPPVRPVAVTAGPYQGLAAYGPEQSALFFGREDLTRWLTMRVRQAFGPGDPLIVTGSPGCGKSSVLRAGVLPALRSEMAGEYVVLVPGADPLTALARELARLGRLDPVRLRAIIESDPGGVRRALPDVPGRLLVLVDQFEELFTACASEQVRRQFVAALAELAKSAAVVIAVRADYFGRCAVYPGLLESMRRPEIVVPMSESGLRSAIEEPAARSGLSLEAGLTDLILADVRAGEEALERLGGVLPLLSQALLATWQRRMDDDVLTVADYQAAGGVARALAMSAEESLRRLGAESEQIAQELLTGLVRVDERGEASRRRVPLAELLPATPSIARQVLGEFVRARLVTVADDVAELTHEALITAWPRLASWIGADRAGLLVRRRLTEDAEAWQQQGQPSSYLYADARLAAAQTAVGNQAMAKQTAVGKATGNQAMAEQTAAGNQAMTERAGTSTEREFLRASARRQRRRSLIARGAIAALTVLFLVAAAGGVVALLQSRDAGQRATEAAAQRDQALSRQIAAAANSAPDTSLGAQLALSAYRLSATPEARGALLGSLTRPIGARMLGHTAPVESVAYRSDGRVVASASADATARLWNVADPLRPKALGVAKGHTKALTAATFNATGKVLATGSADETARLWNVSDTAKPKSLATLKGHTDRVTSVAFSPKGDLVATASADKSVRLWNVADPAKPKQVSVVQQSTALTKVAFSPDGRIIAITSTGGTLTLLDVLAPAQPSSLAVLTSQEGALRSVAFAPNGRYLATAAATGAVQLWDITAAKLAGTARGHQAQADDVVFSPDGDFLASASADATVGLWDVEDPRDARLTATLTGFPDGVTGVAFSPNGQNLATSAADGTARLWNVANPARVAPRTRLTGHTAQVNGLAITKNGRTLATASDDKTVKLWDLTDPAVTTPLSTLSGHTGLVLAACFSPDGRRLATASLDGTVRLWDLAEPATPKLLGTLTGHTGGVRSVVYSPDGRMVATTGRDGKAALWNVAAPAAPKRVSALDGVDERIGPVAFSPDGRMLATGSGSASVRLWDVSKTAKPRRLADFTAHAGGVLDLRFSKDGKTLATAATDGTARLWDVAKPERPQRLAVLQGHASDVTGVAFGADGTTLATGSQDMTIRIWNVSDRAKPVLWAVLAGQSPVGDLEFSADGSVLAGTSGLAAQLWGVNVEQASANVCEASGTAITQAEWAQYVPGRPYKAPCP</sequence>
<evidence type="ECO:0000259" key="4">
    <source>
        <dbReference type="Pfam" id="PF20703"/>
    </source>
</evidence>
<dbReference type="PROSITE" id="PS50294">
    <property type="entry name" value="WD_REPEATS_REGION"/>
    <property type="match status" value="12"/>
</dbReference>
<dbReference type="InterPro" id="IPR027417">
    <property type="entry name" value="P-loop_NTPase"/>
</dbReference>
<feature type="repeat" description="WD" evidence="3">
    <location>
        <begin position="879"/>
        <end position="920"/>
    </location>
</feature>
<dbReference type="InterPro" id="IPR001680">
    <property type="entry name" value="WD40_rpt"/>
</dbReference>
<dbReference type="InterPro" id="IPR019775">
    <property type="entry name" value="WD40_repeat_CS"/>
</dbReference>
<gene>
    <name evidence="5" type="ORF">GCM10022419_009800</name>
</gene>
<dbReference type="InterPro" id="IPR049052">
    <property type="entry name" value="nSTAND1"/>
</dbReference>
<feature type="repeat" description="WD" evidence="3">
    <location>
        <begin position="1013"/>
        <end position="1054"/>
    </location>
</feature>
<dbReference type="PRINTS" id="PR00320">
    <property type="entry name" value="GPROTEINBRPT"/>
</dbReference>
<dbReference type="SUPFAM" id="SSF50998">
    <property type="entry name" value="Quinoprotein alcohol dehydrogenase-like"/>
    <property type="match status" value="2"/>
</dbReference>
<dbReference type="RefSeq" id="WP_345559079.1">
    <property type="nucleotide sequence ID" value="NZ_BAABDQ010000002.1"/>
</dbReference>
<feature type="repeat" description="WD" evidence="3">
    <location>
        <begin position="924"/>
        <end position="957"/>
    </location>
</feature>
<evidence type="ECO:0000313" key="5">
    <source>
        <dbReference type="EMBL" id="GAA3532707.1"/>
    </source>
</evidence>
<accession>A0ABP6VF38</accession>